<keyword evidence="4" id="KW-1185">Reference proteome</keyword>
<proteinExistence type="predicted"/>
<evidence type="ECO:0000313" key="4">
    <source>
        <dbReference type="Proteomes" id="UP001189429"/>
    </source>
</evidence>
<evidence type="ECO:0000256" key="1">
    <source>
        <dbReference type="SAM" id="Coils"/>
    </source>
</evidence>
<feature type="coiled-coil region" evidence="1">
    <location>
        <begin position="61"/>
        <end position="109"/>
    </location>
</feature>
<feature type="compositionally biased region" description="Pro residues" evidence="2">
    <location>
        <begin position="142"/>
        <end position="158"/>
    </location>
</feature>
<keyword evidence="1" id="KW-0175">Coiled coil</keyword>
<accession>A0ABN9QEW6</accession>
<feature type="region of interest" description="Disordered" evidence="2">
    <location>
        <begin position="138"/>
        <end position="207"/>
    </location>
</feature>
<dbReference type="Proteomes" id="UP001189429">
    <property type="component" value="Unassembled WGS sequence"/>
</dbReference>
<evidence type="ECO:0000256" key="2">
    <source>
        <dbReference type="SAM" id="MobiDB-lite"/>
    </source>
</evidence>
<evidence type="ECO:0000313" key="3">
    <source>
        <dbReference type="EMBL" id="CAK0804489.1"/>
    </source>
</evidence>
<gene>
    <name evidence="3" type="ORF">PCOR1329_LOCUS11280</name>
</gene>
<comment type="caution">
    <text evidence="3">The sequence shown here is derived from an EMBL/GenBank/DDBJ whole genome shotgun (WGS) entry which is preliminary data.</text>
</comment>
<name>A0ABN9QEW6_9DINO</name>
<organism evidence="3 4">
    <name type="scientific">Prorocentrum cordatum</name>
    <dbReference type="NCBI Taxonomy" id="2364126"/>
    <lineage>
        <taxon>Eukaryota</taxon>
        <taxon>Sar</taxon>
        <taxon>Alveolata</taxon>
        <taxon>Dinophyceae</taxon>
        <taxon>Prorocentrales</taxon>
        <taxon>Prorocentraceae</taxon>
        <taxon>Prorocentrum</taxon>
    </lineage>
</organism>
<protein>
    <submittedName>
        <fullName evidence="3">Uncharacterized protein</fullName>
    </submittedName>
</protein>
<dbReference type="EMBL" id="CAUYUJ010003247">
    <property type="protein sequence ID" value="CAK0804489.1"/>
    <property type="molecule type" value="Genomic_DNA"/>
</dbReference>
<reference evidence="3" key="1">
    <citation type="submission" date="2023-10" db="EMBL/GenBank/DDBJ databases">
        <authorList>
            <person name="Chen Y."/>
            <person name="Shah S."/>
            <person name="Dougan E. K."/>
            <person name="Thang M."/>
            <person name="Chan C."/>
        </authorList>
    </citation>
    <scope>NUCLEOTIDE SEQUENCE [LARGE SCALE GENOMIC DNA]</scope>
</reference>
<sequence length="207" mass="22244">MVYVDVDSEPSQKQIRDQLSALMKSRGPLAMINSPALAVIDAQIAEKKASLYASWPPGQQLDGLRQVITRAEKRLQQAHEDMQAAQERINAEQAALTAYRADLMELTKNTYVDTILDLARQIRGGTEMPRDALASALEGMTLPPPAPMPPDAPEPAPPASDVMQDDSETPQPAAGNSGPSRRLHGKTIVETPCPQGFLVPSVATPGT</sequence>